<reference evidence="3 4" key="1">
    <citation type="submission" date="2024-05" db="EMBL/GenBank/DDBJ databases">
        <authorList>
            <person name="Zhao H."/>
            <person name="Xu Y."/>
            <person name="Lin S."/>
            <person name="Spain J.C."/>
            <person name="Zhou N.-Y."/>
        </authorList>
    </citation>
    <scope>NUCLEOTIDE SEQUENCE [LARGE SCALE GENOMIC DNA]</scope>
    <source>
        <strain evidence="3 4">NEAU-NG30</strain>
    </source>
</reference>
<keyword evidence="2" id="KW-0326">Glycosidase</keyword>
<protein>
    <submittedName>
        <fullName evidence="3">Glycoside hydrolase family 36 protein</fullName>
    </submittedName>
</protein>
<keyword evidence="4" id="KW-1185">Reference proteome</keyword>
<dbReference type="RefSeq" id="WP_348956249.1">
    <property type="nucleotide sequence ID" value="NZ_JBDZYD010000018.1"/>
</dbReference>
<dbReference type="Pfam" id="PF02065">
    <property type="entry name" value="Melibiase"/>
    <property type="match status" value="1"/>
</dbReference>
<name>A0ABV0LSC3_9PSEU</name>
<organism evidence="3 4">
    <name type="scientific">Amycolatopsis melonis</name>
    <dbReference type="NCBI Taxonomy" id="3156488"/>
    <lineage>
        <taxon>Bacteria</taxon>
        <taxon>Bacillati</taxon>
        <taxon>Actinomycetota</taxon>
        <taxon>Actinomycetes</taxon>
        <taxon>Pseudonocardiales</taxon>
        <taxon>Pseudonocardiaceae</taxon>
        <taxon>Amycolatopsis</taxon>
    </lineage>
</organism>
<evidence type="ECO:0000313" key="3">
    <source>
        <dbReference type="EMBL" id="MEQ0565168.1"/>
    </source>
</evidence>
<dbReference type="InterPro" id="IPR050985">
    <property type="entry name" value="Alpha-glycosidase_related"/>
</dbReference>
<comment type="caution">
    <text evidence="3">The sequence shown here is derived from an EMBL/GenBank/DDBJ whole genome shotgun (WGS) entry which is preliminary data.</text>
</comment>
<dbReference type="PANTHER" id="PTHR43053">
    <property type="entry name" value="GLYCOSIDASE FAMILY 31"/>
    <property type="match status" value="1"/>
</dbReference>
<dbReference type="SUPFAM" id="SSF51445">
    <property type="entry name" value="(Trans)glycosidases"/>
    <property type="match status" value="1"/>
</dbReference>
<keyword evidence="1 3" id="KW-0378">Hydrolase</keyword>
<dbReference type="GO" id="GO:0016787">
    <property type="term" value="F:hydrolase activity"/>
    <property type="evidence" value="ECO:0007669"/>
    <property type="project" value="UniProtKB-KW"/>
</dbReference>
<gene>
    <name evidence="3" type="ORF">ABJI51_39345</name>
</gene>
<dbReference type="InterPro" id="IPR017853">
    <property type="entry name" value="GH"/>
</dbReference>
<evidence type="ECO:0000256" key="2">
    <source>
        <dbReference type="ARBA" id="ARBA00023295"/>
    </source>
</evidence>
<dbReference type="InterPro" id="IPR002252">
    <property type="entry name" value="Glyco_hydro_36"/>
</dbReference>
<dbReference type="CDD" id="cd14791">
    <property type="entry name" value="GH36"/>
    <property type="match status" value="1"/>
</dbReference>
<evidence type="ECO:0000256" key="1">
    <source>
        <dbReference type="ARBA" id="ARBA00022801"/>
    </source>
</evidence>
<evidence type="ECO:0000313" key="4">
    <source>
        <dbReference type="Proteomes" id="UP001440984"/>
    </source>
</evidence>
<dbReference type="Proteomes" id="UP001440984">
    <property type="component" value="Unassembled WGS sequence"/>
</dbReference>
<dbReference type="InterPro" id="IPR013785">
    <property type="entry name" value="Aldolase_TIM"/>
</dbReference>
<sequence length="707" mass="76669">MTRGATVISTEPATTVTWGHSALELVVDVSPDGPVALRALTAGGVPGLHRAGQPLVELLVAGEGRGRASHRFSETAVGRRLVCTGSIEGTDGKWRELHVDLRDERTGLTARTSFRSVDGVPACRITTTVTNHGPEPVLLLGVTSFAAGFPGARIEDVDLVHGDSEWLGEGRWTRRPLRDDVLPGLNLGLHGQDGRGRFAAVSTGTWSTGIHLPTGGLADRRTGQAWLWQVEHNGAWRWEVGERRDGAYVALLGPTDIDHQWHQTLAPGESFTTVPVSVAVSGSGLDGAVAALTAHRRELLRPHPDRSALPVVFNDYMNTLMGDPTTEKLLPLIDAAAAAGAEVFCIDAGWYDNGSSWWDSVGEWQPSETRFPQGIEEVLTRIRRHGMVPGLWLEPEVIGVRSPMAGKLPDEAFLQRGGVRLVEHDRYVLDLRHPSAVAHLDGVVDRLVEDLGVGYFKLDYNVDPGAGTDLAAGSVGAGLLAHNRAHLAWLDGVLDRHPDLILENCASGAMRMDYALLSRLQLQSTSDQQDYLRYPPIAVSAPLSVLPEQSASWAYPQPDMPAEDFAYTVCTGLLGRLYLSGRLDLMSAEQRASVRAAVEVHREIRKGLASSVPLWPLGLPAWSDPWLSLALRSGDVTHVAVWRRGNDTGPVTLSLPHLRSQHVHIEARYPLDLPAWTVEWDTEAGALTLTPTPHTTASARLFRILAG</sequence>
<dbReference type="InterPro" id="IPR038417">
    <property type="entry name" value="Alpga-gal_N_sf"/>
</dbReference>
<accession>A0ABV0LSC3</accession>
<dbReference type="PANTHER" id="PTHR43053:SF3">
    <property type="entry name" value="ALPHA-GALACTOSIDASE C-RELATED"/>
    <property type="match status" value="1"/>
</dbReference>
<dbReference type="Gene3D" id="3.20.20.70">
    <property type="entry name" value="Aldolase class I"/>
    <property type="match status" value="1"/>
</dbReference>
<dbReference type="EMBL" id="JBDZYD010000018">
    <property type="protein sequence ID" value="MEQ0565168.1"/>
    <property type="molecule type" value="Genomic_DNA"/>
</dbReference>
<dbReference type="Gene3D" id="2.70.98.60">
    <property type="entry name" value="alpha-galactosidase from lactobacil brevis"/>
    <property type="match status" value="1"/>
</dbReference>
<proteinExistence type="predicted"/>